<keyword evidence="1" id="KW-1185">Reference proteome</keyword>
<accession>A0A0K0F312</accession>
<protein>
    <submittedName>
        <fullName evidence="2">Ovule protein</fullName>
    </submittedName>
</protein>
<reference evidence="2" key="2">
    <citation type="submission" date="2015-08" db="UniProtKB">
        <authorList>
            <consortium name="WormBaseParasite"/>
        </authorList>
    </citation>
    <scope>IDENTIFICATION</scope>
</reference>
<proteinExistence type="predicted"/>
<sequence>MQEHILKRSVPQYNFSWPPQLEVLIQTKILPRTNCKPSFPEFISVSIGAVLRRNCLEHKFSCLFHVLLTDQISNNSLHISSFYSNSGDRRLLIDMY</sequence>
<name>A0A0K0F312_STRVS</name>
<dbReference type="WBParaSite" id="SVE_0319300.1">
    <property type="protein sequence ID" value="SVE_0319300.1"/>
    <property type="gene ID" value="SVE_0319300"/>
</dbReference>
<evidence type="ECO:0000313" key="1">
    <source>
        <dbReference type="Proteomes" id="UP000035680"/>
    </source>
</evidence>
<organism evidence="1 2">
    <name type="scientific">Strongyloides venezuelensis</name>
    <name type="common">Threadworm</name>
    <dbReference type="NCBI Taxonomy" id="75913"/>
    <lineage>
        <taxon>Eukaryota</taxon>
        <taxon>Metazoa</taxon>
        <taxon>Ecdysozoa</taxon>
        <taxon>Nematoda</taxon>
        <taxon>Chromadorea</taxon>
        <taxon>Rhabditida</taxon>
        <taxon>Tylenchina</taxon>
        <taxon>Panagrolaimomorpha</taxon>
        <taxon>Strongyloidoidea</taxon>
        <taxon>Strongyloididae</taxon>
        <taxon>Strongyloides</taxon>
    </lineage>
</organism>
<evidence type="ECO:0000313" key="2">
    <source>
        <dbReference type="WBParaSite" id="SVE_0319300.1"/>
    </source>
</evidence>
<dbReference type="Proteomes" id="UP000035680">
    <property type="component" value="Unassembled WGS sequence"/>
</dbReference>
<reference evidence="1" key="1">
    <citation type="submission" date="2014-07" db="EMBL/GenBank/DDBJ databases">
        <authorList>
            <person name="Martin A.A"/>
            <person name="De Silva N."/>
        </authorList>
    </citation>
    <scope>NUCLEOTIDE SEQUENCE</scope>
</reference>
<dbReference type="AlphaFoldDB" id="A0A0K0F312"/>